<dbReference type="AlphaFoldDB" id="R0L817"/>
<sequence>MLEEPHRQLLRQQGEGESGLEASARGWQTPLWEQEQPCVAAVRRRCSGATRPAPAPPKSPGSCEPRSLLGSCSPAPFQQQSLLVALKRERKRMTKGWRKRLGELLQLEEPVLMFPTWAASLDTADSEGWEGAGEQTELSAEGSGCSNSIKALMRQSGAGLPCTEGICDMLTEFPGTARGWGCRLRAGCSALQAALTHRSWMSSLPIPVNQWINCSSPSLSPKSLSFITNLGNKTDQPLGLRKGAAQPRSSCCCPRPMAAGPRGKGVKEGKRRGRVLQETGAPPRQEASKPPFSLFILLGIPPPCCPEQTRCHRSLQSISEQAAQPELSMPPQPHQARRGLGGNGGAELPPSLPSPISIPLQCQQRGGSGGRQQQSRRGWERPAGGLAGSTGDGVELNITAGDRAGGPLQQDCPNPKATLPERCALPGAPYRELLPGHSSGELSLAMSFGGRTQKGSFSMGLGAFTASRATKVPLQPLHWAEAVLSKPAESFRAAKAAFPKYKTSYRYQQGNFQTGTSRKQRRAARSPTGTWAASGFGELEGKSSPRHEGTAGAQEGEAAWMHTDGKNSSGAQHSYQAAPAPAGDQHCSPSDIGLPSSLNAMRVSTNSPSRGHSRTRAELRVPQGTMQQAGLTDSAGGQQGPGFKLPDKERASPPRRNRRWHARPVYRDALATRFVVAPVLSAFQLRLGSEQQCRVLAERCHRSWGQPGGVPGLQPPLAGPGWSRSPQHLRRELRLQDFDYRSDIERQQIPTSSSPDIPPKGRTQI</sequence>
<evidence type="ECO:0000313" key="2">
    <source>
        <dbReference type="EMBL" id="EOB01759.1"/>
    </source>
</evidence>
<feature type="region of interest" description="Disordered" evidence="1">
    <location>
        <begin position="744"/>
        <end position="765"/>
    </location>
</feature>
<feature type="region of interest" description="Disordered" evidence="1">
    <location>
        <begin position="704"/>
        <end position="726"/>
    </location>
</feature>
<feature type="compositionally biased region" description="Polar residues" evidence="1">
    <location>
        <begin position="566"/>
        <end position="575"/>
    </location>
</feature>
<feature type="compositionally biased region" description="Basic and acidic residues" evidence="1">
    <location>
        <begin position="539"/>
        <end position="549"/>
    </location>
</feature>
<dbReference type="Proteomes" id="UP000296049">
    <property type="component" value="Unassembled WGS sequence"/>
</dbReference>
<feature type="compositionally biased region" description="Low complexity" evidence="1">
    <location>
        <begin position="354"/>
        <end position="376"/>
    </location>
</feature>
<feature type="region of interest" description="Disordered" evidence="1">
    <location>
        <begin position="1"/>
        <end position="27"/>
    </location>
</feature>
<keyword evidence="3" id="KW-1185">Reference proteome</keyword>
<gene>
    <name evidence="2" type="ORF">Anapl_16240</name>
</gene>
<evidence type="ECO:0000313" key="3">
    <source>
        <dbReference type="Proteomes" id="UP000296049"/>
    </source>
</evidence>
<accession>R0L817</accession>
<reference evidence="3" key="1">
    <citation type="journal article" date="2013" name="Nat. Genet.">
        <title>The duck genome and transcriptome provide insight into an avian influenza virus reservoir species.</title>
        <authorList>
            <person name="Huang Y."/>
            <person name="Li Y."/>
            <person name="Burt D.W."/>
            <person name="Chen H."/>
            <person name="Zhang Y."/>
            <person name="Qian W."/>
            <person name="Kim H."/>
            <person name="Gan S."/>
            <person name="Zhao Y."/>
            <person name="Li J."/>
            <person name="Yi K."/>
            <person name="Feng H."/>
            <person name="Zhu P."/>
            <person name="Li B."/>
            <person name="Liu Q."/>
            <person name="Fairley S."/>
            <person name="Magor K.E."/>
            <person name="Du Z."/>
            <person name="Hu X."/>
            <person name="Goodman L."/>
            <person name="Tafer H."/>
            <person name="Vignal A."/>
            <person name="Lee T."/>
            <person name="Kim K.W."/>
            <person name="Sheng Z."/>
            <person name="An Y."/>
            <person name="Searle S."/>
            <person name="Herrero J."/>
            <person name="Groenen M.A."/>
            <person name="Crooijmans R.P."/>
            <person name="Faraut T."/>
            <person name="Cai Q."/>
            <person name="Webster R.G."/>
            <person name="Aldridge J.R."/>
            <person name="Warren W.C."/>
            <person name="Bartschat S."/>
            <person name="Kehr S."/>
            <person name="Marz M."/>
            <person name="Stadler P.F."/>
            <person name="Smith J."/>
            <person name="Kraus R.H."/>
            <person name="Zhao Y."/>
            <person name="Ren L."/>
            <person name="Fei J."/>
            <person name="Morisson M."/>
            <person name="Kaiser P."/>
            <person name="Griffin D.K."/>
            <person name="Rao M."/>
            <person name="Pitel F."/>
            <person name="Wang J."/>
            <person name="Li N."/>
        </authorList>
    </citation>
    <scope>NUCLEOTIDE SEQUENCE [LARGE SCALE GENOMIC DNA]</scope>
</reference>
<feature type="compositionally biased region" description="Low complexity" evidence="1">
    <location>
        <begin position="550"/>
        <end position="559"/>
    </location>
</feature>
<name>R0L817_ANAPL</name>
<proteinExistence type="predicted"/>
<protein>
    <submittedName>
        <fullName evidence="2">Uncharacterized protein</fullName>
    </submittedName>
</protein>
<organism evidence="2 3">
    <name type="scientific">Anas platyrhynchos</name>
    <name type="common">Mallard</name>
    <name type="synonym">Anas boschas</name>
    <dbReference type="NCBI Taxonomy" id="8839"/>
    <lineage>
        <taxon>Eukaryota</taxon>
        <taxon>Metazoa</taxon>
        <taxon>Chordata</taxon>
        <taxon>Craniata</taxon>
        <taxon>Vertebrata</taxon>
        <taxon>Euteleostomi</taxon>
        <taxon>Archelosauria</taxon>
        <taxon>Archosauria</taxon>
        <taxon>Dinosauria</taxon>
        <taxon>Saurischia</taxon>
        <taxon>Theropoda</taxon>
        <taxon>Coelurosauria</taxon>
        <taxon>Aves</taxon>
        <taxon>Neognathae</taxon>
        <taxon>Galloanserae</taxon>
        <taxon>Anseriformes</taxon>
        <taxon>Anatidae</taxon>
        <taxon>Anatinae</taxon>
        <taxon>Anas</taxon>
    </lineage>
</organism>
<dbReference type="EMBL" id="KB743046">
    <property type="protein sequence ID" value="EOB01759.1"/>
    <property type="molecule type" value="Genomic_DNA"/>
</dbReference>
<feature type="region of interest" description="Disordered" evidence="1">
    <location>
        <begin position="48"/>
        <end position="67"/>
    </location>
</feature>
<feature type="region of interest" description="Disordered" evidence="1">
    <location>
        <begin position="321"/>
        <end position="419"/>
    </location>
</feature>
<feature type="compositionally biased region" description="Polar residues" evidence="1">
    <location>
        <begin position="596"/>
        <end position="610"/>
    </location>
</feature>
<feature type="region of interest" description="Disordered" evidence="1">
    <location>
        <begin position="509"/>
        <end position="660"/>
    </location>
</feature>
<evidence type="ECO:0000256" key="1">
    <source>
        <dbReference type="SAM" id="MobiDB-lite"/>
    </source>
</evidence>